<organism evidence="1 2">
    <name type="scientific">Sphingobacterium siyangense</name>
    <dbReference type="NCBI Taxonomy" id="459529"/>
    <lineage>
        <taxon>Bacteria</taxon>
        <taxon>Pseudomonadati</taxon>
        <taxon>Bacteroidota</taxon>
        <taxon>Sphingobacteriia</taxon>
        <taxon>Sphingobacteriales</taxon>
        <taxon>Sphingobacteriaceae</taxon>
        <taxon>Sphingobacterium</taxon>
    </lineage>
</organism>
<name>A0A420FTH9_9SPHI</name>
<evidence type="ECO:0000313" key="2">
    <source>
        <dbReference type="Proteomes" id="UP000286402"/>
    </source>
</evidence>
<reference evidence="1 2" key="1">
    <citation type="submission" date="2016-07" db="EMBL/GenBank/DDBJ databases">
        <title>Genome analysis of Sphingobacterium siyangense T12B17.</title>
        <authorList>
            <person name="Xu D."/>
            <person name="Su Y."/>
            <person name="Zheng S."/>
        </authorList>
    </citation>
    <scope>NUCLEOTIDE SEQUENCE [LARGE SCALE GENOMIC DNA]</scope>
    <source>
        <strain evidence="1 2">T12B17</strain>
    </source>
</reference>
<dbReference type="Proteomes" id="UP000286402">
    <property type="component" value="Unassembled WGS sequence"/>
</dbReference>
<dbReference type="RefSeq" id="WP_120334485.1">
    <property type="nucleotide sequence ID" value="NZ_MCAQ01000016.1"/>
</dbReference>
<protein>
    <submittedName>
        <fullName evidence="1">Uncharacterized protein</fullName>
    </submittedName>
</protein>
<keyword evidence="2" id="KW-1185">Reference proteome</keyword>
<sequence>MKILRKISYLASIALILLTFYSCIKREIEKHGNYNASIASATITLEEAFDMIGQKAGIKIKSNSSNFENTNTSLTTNAITCPSYPYTASRQNDIKVTSYSKNEAPYTGAGVAVPYKFTQGSTYVIEIMIGNVAYGTEGRTHASQDRNPSMQVGLANTQNFPAECNGSINLALLGIPFTNLGKLPIQKYPYTSADFTTTYTTKVMTLTATECFNYLWINFMPPDGGYKNEHHISYIKITRSGQNFSIEGPSDITSGNSVYNAYSAPYYTTIPLQSTPVIPLQNTPLWCKFLAV</sequence>
<dbReference type="PROSITE" id="PS51257">
    <property type="entry name" value="PROKAR_LIPOPROTEIN"/>
    <property type="match status" value="1"/>
</dbReference>
<dbReference type="EMBL" id="MCAQ01000016">
    <property type="protein sequence ID" value="RKF36182.1"/>
    <property type="molecule type" value="Genomic_DNA"/>
</dbReference>
<evidence type="ECO:0000313" key="1">
    <source>
        <dbReference type="EMBL" id="RKF36182.1"/>
    </source>
</evidence>
<dbReference type="AlphaFoldDB" id="A0A420FTH9"/>
<comment type="caution">
    <text evidence="1">The sequence shown here is derived from an EMBL/GenBank/DDBJ whole genome shotgun (WGS) entry which is preliminary data.</text>
</comment>
<gene>
    <name evidence="1" type="ORF">BCY89_27940</name>
</gene>
<proteinExistence type="predicted"/>
<accession>A0A420FTH9</accession>